<evidence type="ECO:0000313" key="1">
    <source>
        <dbReference type="EMBL" id="DAD72193.1"/>
    </source>
</evidence>
<reference evidence="1" key="1">
    <citation type="journal article" date="2021" name="Proc. Natl. Acad. Sci. U.S.A.">
        <title>A Catalog of Tens of Thousands of Viruses from Human Metagenomes Reveals Hidden Associations with Chronic Diseases.</title>
        <authorList>
            <person name="Tisza M.J."/>
            <person name="Buck C.B."/>
        </authorList>
    </citation>
    <scope>NUCLEOTIDE SEQUENCE</scope>
    <source>
        <strain evidence="1">CtTC45</strain>
    </source>
</reference>
<dbReference type="EMBL" id="BK015895">
    <property type="protein sequence ID" value="DAD72193.1"/>
    <property type="molecule type" value="Genomic_DNA"/>
</dbReference>
<sequence length="88" mass="9661">MKNIKDILTIRDELDEVREGVNEVSSLINVLSVAIDESAKDEIEIPALQSSLNGLFKYLGSVDSLLHSACKQLEAYELTTSKGGVYCE</sequence>
<name>A0A8S5LQA3_9CAUD</name>
<proteinExistence type="predicted"/>
<accession>A0A8S5LQA3</accession>
<protein>
    <submittedName>
        <fullName evidence="1">Uncharacterized protein</fullName>
    </submittedName>
</protein>
<organism evidence="1">
    <name type="scientific">Siphoviridae sp. ctTC45</name>
    <dbReference type="NCBI Taxonomy" id="2827573"/>
    <lineage>
        <taxon>Viruses</taxon>
        <taxon>Duplodnaviria</taxon>
        <taxon>Heunggongvirae</taxon>
        <taxon>Uroviricota</taxon>
        <taxon>Caudoviricetes</taxon>
    </lineage>
</organism>